<dbReference type="Proteomes" id="UP001222683">
    <property type="component" value="Chromosome"/>
</dbReference>
<sequence>MVLPNAVLCIICAITEPDLGYGQNDDFWNLPVKASFRLRAKRRFLKSARKKQLSVTGKTTIFGICP</sequence>
<dbReference type="EMBL" id="CP117692">
    <property type="protein sequence ID" value="WDC82481.1"/>
    <property type="molecule type" value="Genomic_DNA"/>
</dbReference>
<dbReference type="RefSeq" id="WP_273745260.1">
    <property type="nucleotide sequence ID" value="NZ_CP117692.1"/>
</dbReference>
<gene>
    <name evidence="1" type="ORF">PSR59_02280</name>
</gene>
<proteinExistence type="predicted"/>
<protein>
    <submittedName>
        <fullName evidence="1">Uncharacterized protein</fullName>
    </submittedName>
</protein>
<evidence type="ECO:0000313" key="2">
    <source>
        <dbReference type="Proteomes" id="UP001222683"/>
    </source>
</evidence>
<evidence type="ECO:0000313" key="1">
    <source>
        <dbReference type="EMBL" id="WDC82481.1"/>
    </source>
</evidence>
<reference evidence="1" key="1">
    <citation type="submission" date="2023-02" db="EMBL/GenBank/DDBJ databases">
        <title>Complete genome sequence of Lactobacillus ruminis CACC888 isolated from Pig feces.</title>
        <authorList>
            <person name="Park S."/>
            <person name="Park M.A."/>
            <person name="Kim D.-H."/>
            <person name="Kim Y."/>
        </authorList>
    </citation>
    <scope>NUCLEOTIDE SEQUENCE</scope>
    <source>
        <strain evidence="1">CACC888</strain>
    </source>
</reference>
<name>A0AAQ3ATT3_9LACO</name>
<dbReference type="AlphaFoldDB" id="A0AAQ3ATT3"/>
<organism evidence="1 2">
    <name type="scientific">Ligilactobacillus ruminis</name>
    <dbReference type="NCBI Taxonomy" id="1623"/>
    <lineage>
        <taxon>Bacteria</taxon>
        <taxon>Bacillati</taxon>
        <taxon>Bacillota</taxon>
        <taxon>Bacilli</taxon>
        <taxon>Lactobacillales</taxon>
        <taxon>Lactobacillaceae</taxon>
        <taxon>Ligilactobacillus</taxon>
    </lineage>
</organism>
<accession>A0AAQ3ATT3</accession>